<sequence>MLLRKHNVTQGGRQSRLSPFIFIGGKTLIYIKIINLLIFFSIFVNIKPNIFIIIILTIFFSIINSMKKSDLKLYIDKELLIFQIITSFFLYRKTNFFEIDMKSYMFYFYNYVKLLFLGINIAMIIYFFKRKTKDFYYYYFYIIFLFLLIFENRFDISFLSLLEFFIHIIDLIYSQYLLDLIMLFIIIKFCVVKKSKNSLYLFLLLNIYIKLKIFIV</sequence>
<evidence type="ECO:0000256" key="1">
    <source>
        <dbReference type="SAM" id="Phobius"/>
    </source>
</evidence>
<keyword evidence="1" id="KW-1133">Transmembrane helix</keyword>
<reference evidence="2 3" key="1">
    <citation type="submission" date="2019-07" db="EMBL/GenBank/DDBJ databases">
        <title>Complete Genome Sequence of Leptotrichia hofstadii Strain JCM16775.</title>
        <authorList>
            <person name="Watanabe S."/>
            <person name="Cui L."/>
        </authorList>
    </citation>
    <scope>NUCLEOTIDE SEQUENCE [LARGE SCALE GENOMIC DNA]</scope>
    <source>
        <strain evidence="2 3">JCM16775</strain>
    </source>
</reference>
<dbReference type="EMBL" id="AP019823">
    <property type="protein sequence ID" value="BBM39077.1"/>
    <property type="molecule type" value="Genomic_DNA"/>
</dbReference>
<feature type="transmembrane region" description="Helical" evidence="1">
    <location>
        <begin position="135"/>
        <end position="152"/>
    </location>
</feature>
<dbReference type="AlphaFoldDB" id="A0A510JII6"/>
<gene>
    <name evidence="2" type="ORF">JCM16775_1788</name>
</gene>
<evidence type="ECO:0000313" key="3">
    <source>
        <dbReference type="Proteomes" id="UP000321892"/>
    </source>
</evidence>
<keyword evidence="3" id="KW-1185">Reference proteome</keyword>
<feature type="transmembrane region" description="Helical" evidence="1">
    <location>
        <begin position="111"/>
        <end position="128"/>
    </location>
</feature>
<name>A0A510JII6_9FUSO</name>
<feature type="transmembrane region" description="Helical" evidence="1">
    <location>
        <begin position="199"/>
        <end position="215"/>
    </location>
</feature>
<organism evidence="2 3">
    <name type="scientific">Leptotrichia hofstadii</name>
    <dbReference type="NCBI Taxonomy" id="157688"/>
    <lineage>
        <taxon>Bacteria</taxon>
        <taxon>Fusobacteriati</taxon>
        <taxon>Fusobacteriota</taxon>
        <taxon>Fusobacteriia</taxon>
        <taxon>Fusobacteriales</taxon>
        <taxon>Leptotrichiaceae</taxon>
        <taxon>Leptotrichia</taxon>
    </lineage>
</organism>
<feature type="transmembrane region" description="Helical" evidence="1">
    <location>
        <begin position="50"/>
        <end position="66"/>
    </location>
</feature>
<evidence type="ECO:0000313" key="2">
    <source>
        <dbReference type="EMBL" id="BBM39077.1"/>
    </source>
</evidence>
<dbReference type="Proteomes" id="UP000321892">
    <property type="component" value="Chromosome"/>
</dbReference>
<dbReference type="KEGG" id="lhf:JCM16775_1788"/>
<keyword evidence="1" id="KW-0812">Transmembrane</keyword>
<keyword evidence="1" id="KW-0472">Membrane</keyword>
<accession>A0A510JII6</accession>
<proteinExistence type="predicted"/>
<protein>
    <submittedName>
        <fullName evidence="2">Uncharacterized protein</fullName>
    </submittedName>
</protein>
<feature type="transmembrane region" description="Helical" evidence="1">
    <location>
        <begin position="20"/>
        <end position="44"/>
    </location>
</feature>
<feature type="transmembrane region" description="Helical" evidence="1">
    <location>
        <begin position="164"/>
        <end position="187"/>
    </location>
</feature>